<keyword evidence="1" id="KW-0472">Membrane</keyword>
<reference evidence="3 5" key="1">
    <citation type="submission" date="2023-07" db="EMBL/GenBank/DDBJ databases">
        <title>Unpublished Manusciprt.</title>
        <authorList>
            <person name="Aydin F."/>
            <person name="Tarhane S."/>
            <person name="Saticioglu I.B."/>
            <person name="Karakaya E."/>
            <person name="Abay S."/>
            <person name="Guran O."/>
            <person name="Bozkurt E."/>
            <person name="Uzum N."/>
            <person name="Olgun K."/>
            <person name="Jablonski D."/>
        </authorList>
    </citation>
    <scope>NUCLEOTIDE SEQUENCE</scope>
    <source>
        <strain evidence="5">faydin-H75</strain>
        <strain evidence="3">Faydin-H76</strain>
    </source>
</reference>
<comment type="caution">
    <text evidence="3">The sequence shown here is derived from an EMBL/GenBank/DDBJ whole genome shotgun (WGS) entry which is preliminary data.</text>
</comment>
<name>A0AA90PKD5_9HELI</name>
<keyword evidence="1" id="KW-1133">Transmembrane helix</keyword>
<reference evidence="2" key="2">
    <citation type="submission" date="2023-07" db="EMBL/GenBank/DDBJ databases">
        <authorList>
            <person name="Aydin F."/>
            <person name="Tarhane S."/>
            <person name="Saticioglu I.B."/>
            <person name="Karakaya E."/>
            <person name="Abay S."/>
            <person name="Guran O."/>
            <person name="Bozkurt E."/>
            <person name="Uzum N."/>
            <person name="Olgun K."/>
            <person name="Jablonski D."/>
        </authorList>
    </citation>
    <scope>NUCLEOTIDE SEQUENCE</scope>
    <source>
        <strain evidence="2">Faydin-H75</strain>
    </source>
</reference>
<evidence type="ECO:0000313" key="4">
    <source>
        <dbReference type="Proteomes" id="UP001177258"/>
    </source>
</evidence>
<feature type="transmembrane region" description="Helical" evidence="1">
    <location>
        <begin position="171"/>
        <end position="192"/>
    </location>
</feature>
<sequence length="286" mass="33279">MNKINMYKVVFSSIFFLLFVFSILSLLVSQFSSIFSQLFLILTRDERAYDSIINFFYFCGILMSIFYLVVSTLWDKDVLLQRLVSVIFCIGFVFLLVFRLSSEKTLDSTILGFVADSSFERLGFGQLVAENFGSIILSGFIYVFFVILPLVFFGFGYGLNTKNIFGKYLDFFCPSMNVCVIALFASGFQAYYDKSSAFLYIDFMVFCLCLVLFLRVFLTHKELFGHYEYANILLMILGILICLLCSNTISQAQDYYNARKSFYLLVFLGWYGEWMYKSLLREFYLK</sequence>
<keyword evidence="5" id="KW-1185">Reference proteome</keyword>
<evidence type="ECO:0000313" key="3">
    <source>
        <dbReference type="EMBL" id="MDP2538764.1"/>
    </source>
</evidence>
<dbReference type="EMBL" id="JAUYZK010000003">
    <property type="protein sequence ID" value="MDP2538764.1"/>
    <property type="molecule type" value="Genomic_DNA"/>
</dbReference>
<evidence type="ECO:0000313" key="2">
    <source>
        <dbReference type="EMBL" id="MDO7253110.1"/>
    </source>
</evidence>
<dbReference type="Proteomes" id="UP001240777">
    <property type="component" value="Unassembled WGS sequence"/>
</dbReference>
<dbReference type="Proteomes" id="UP001177258">
    <property type="component" value="Unassembled WGS sequence"/>
</dbReference>
<reference evidence="2 4" key="3">
    <citation type="journal article" date="2024" name="Syst. Appl. Microbiol.">
        <title>Helicobacter cappadocius sp. nov., from lizards: The first psychrotrophic Helicobacter species.</title>
        <authorList>
            <person name="Aydin F."/>
            <person name="Tarhane S."/>
            <person name="Karakaya E."/>
            <person name="Abay S."/>
            <person name="Kayman T."/>
            <person name="Guran O."/>
            <person name="Bozkurt E."/>
            <person name="Uzum N."/>
            <person name="Avci A."/>
            <person name="Olgun K."/>
            <person name="Jablonski D."/>
            <person name="Guran C."/>
            <person name="Burcin Saticioglu I."/>
        </authorList>
    </citation>
    <scope>NUCLEOTIDE SEQUENCE [LARGE SCALE GENOMIC DNA]</scope>
    <source>
        <strain evidence="2">Faydin-H75</strain>
        <strain evidence="4">faydin-H76</strain>
    </source>
</reference>
<feature type="transmembrane region" description="Helical" evidence="1">
    <location>
        <begin position="198"/>
        <end position="218"/>
    </location>
</feature>
<feature type="transmembrane region" description="Helical" evidence="1">
    <location>
        <begin position="230"/>
        <end position="249"/>
    </location>
</feature>
<dbReference type="EMBL" id="JAUPEV010000005">
    <property type="protein sequence ID" value="MDO7253110.1"/>
    <property type="molecule type" value="Genomic_DNA"/>
</dbReference>
<evidence type="ECO:0000256" key="1">
    <source>
        <dbReference type="SAM" id="Phobius"/>
    </source>
</evidence>
<evidence type="ECO:0000313" key="5">
    <source>
        <dbReference type="Proteomes" id="UP001240777"/>
    </source>
</evidence>
<organism evidence="3 4">
    <name type="scientific">Helicobacter cappadocius</name>
    <dbReference type="NCBI Taxonomy" id="3063998"/>
    <lineage>
        <taxon>Bacteria</taxon>
        <taxon>Pseudomonadati</taxon>
        <taxon>Campylobacterota</taxon>
        <taxon>Epsilonproteobacteria</taxon>
        <taxon>Campylobacterales</taxon>
        <taxon>Helicobacteraceae</taxon>
        <taxon>Helicobacter</taxon>
    </lineage>
</organism>
<protein>
    <submittedName>
        <fullName evidence="3">Uncharacterized protein</fullName>
    </submittedName>
</protein>
<proteinExistence type="predicted"/>
<feature type="transmembrane region" description="Helical" evidence="1">
    <location>
        <begin position="261"/>
        <end position="280"/>
    </location>
</feature>
<feature type="transmembrane region" description="Helical" evidence="1">
    <location>
        <begin position="82"/>
        <end position="101"/>
    </location>
</feature>
<gene>
    <name evidence="2" type="ORF">Q5I04_04200</name>
    <name evidence="3" type="ORF">Q5I06_03065</name>
</gene>
<dbReference type="AlphaFoldDB" id="A0AA90PKD5"/>
<accession>A0AA90PKD5</accession>
<dbReference type="RefSeq" id="WP_305517018.1">
    <property type="nucleotide sequence ID" value="NZ_JAUPEV010000005.1"/>
</dbReference>
<feature type="transmembrane region" description="Helical" evidence="1">
    <location>
        <begin position="52"/>
        <end position="70"/>
    </location>
</feature>
<keyword evidence="1" id="KW-0812">Transmembrane</keyword>
<feature type="transmembrane region" description="Helical" evidence="1">
    <location>
        <begin position="135"/>
        <end position="159"/>
    </location>
</feature>